<evidence type="ECO:0000256" key="1">
    <source>
        <dbReference type="SAM" id="MobiDB-lite"/>
    </source>
</evidence>
<dbReference type="EMBL" id="VSRR010051980">
    <property type="protein sequence ID" value="MPC79746.1"/>
    <property type="molecule type" value="Genomic_DNA"/>
</dbReference>
<feature type="signal peptide" evidence="2">
    <location>
        <begin position="1"/>
        <end position="20"/>
    </location>
</feature>
<evidence type="ECO:0000313" key="4">
    <source>
        <dbReference type="Proteomes" id="UP000324222"/>
    </source>
</evidence>
<sequence length="36" mass="3323">MLSFAKCLIIIVFSSPGAAGAGTAGPGASKGDGRGG</sequence>
<feature type="compositionally biased region" description="Gly residues" evidence="1">
    <location>
        <begin position="19"/>
        <end position="30"/>
    </location>
</feature>
<organism evidence="3 4">
    <name type="scientific">Portunus trituberculatus</name>
    <name type="common">Swimming crab</name>
    <name type="synonym">Neptunus trituberculatus</name>
    <dbReference type="NCBI Taxonomy" id="210409"/>
    <lineage>
        <taxon>Eukaryota</taxon>
        <taxon>Metazoa</taxon>
        <taxon>Ecdysozoa</taxon>
        <taxon>Arthropoda</taxon>
        <taxon>Crustacea</taxon>
        <taxon>Multicrustacea</taxon>
        <taxon>Malacostraca</taxon>
        <taxon>Eumalacostraca</taxon>
        <taxon>Eucarida</taxon>
        <taxon>Decapoda</taxon>
        <taxon>Pleocyemata</taxon>
        <taxon>Brachyura</taxon>
        <taxon>Eubrachyura</taxon>
        <taxon>Portunoidea</taxon>
        <taxon>Portunidae</taxon>
        <taxon>Portuninae</taxon>
        <taxon>Portunus</taxon>
    </lineage>
</organism>
<feature type="chain" id="PRO_5022719503" evidence="2">
    <location>
        <begin position="21"/>
        <end position="36"/>
    </location>
</feature>
<name>A0A5B7ICU1_PORTR</name>
<gene>
    <name evidence="3" type="ORF">E2C01_074290</name>
</gene>
<evidence type="ECO:0000256" key="2">
    <source>
        <dbReference type="SAM" id="SignalP"/>
    </source>
</evidence>
<accession>A0A5B7ICU1</accession>
<keyword evidence="2" id="KW-0732">Signal</keyword>
<protein>
    <submittedName>
        <fullName evidence="3">Uncharacterized protein</fullName>
    </submittedName>
</protein>
<comment type="caution">
    <text evidence="3">The sequence shown here is derived from an EMBL/GenBank/DDBJ whole genome shotgun (WGS) entry which is preliminary data.</text>
</comment>
<dbReference type="AlphaFoldDB" id="A0A5B7ICU1"/>
<evidence type="ECO:0000313" key="3">
    <source>
        <dbReference type="EMBL" id="MPC79746.1"/>
    </source>
</evidence>
<feature type="region of interest" description="Disordered" evidence="1">
    <location>
        <begin position="17"/>
        <end position="36"/>
    </location>
</feature>
<proteinExistence type="predicted"/>
<keyword evidence="4" id="KW-1185">Reference proteome</keyword>
<reference evidence="3 4" key="1">
    <citation type="submission" date="2019-05" db="EMBL/GenBank/DDBJ databases">
        <title>Another draft genome of Portunus trituberculatus and its Hox gene families provides insights of decapod evolution.</title>
        <authorList>
            <person name="Jeong J.-H."/>
            <person name="Song I."/>
            <person name="Kim S."/>
            <person name="Choi T."/>
            <person name="Kim D."/>
            <person name="Ryu S."/>
            <person name="Kim W."/>
        </authorList>
    </citation>
    <scope>NUCLEOTIDE SEQUENCE [LARGE SCALE GENOMIC DNA]</scope>
    <source>
        <tissue evidence="3">Muscle</tissue>
    </source>
</reference>
<dbReference type="Proteomes" id="UP000324222">
    <property type="component" value="Unassembled WGS sequence"/>
</dbReference>